<dbReference type="Proteomes" id="UP000798662">
    <property type="component" value="Chromosome 3"/>
</dbReference>
<evidence type="ECO:0000313" key="2">
    <source>
        <dbReference type="Proteomes" id="UP000798662"/>
    </source>
</evidence>
<comment type="caution">
    <text evidence="1">The sequence shown here is derived from an EMBL/GenBank/DDBJ whole genome shotgun (WGS) entry which is preliminary data.</text>
</comment>
<protein>
    <submittedName>
        <fullName evidence="1">Uncharacterized protein</fullName>
    </submittedName>
</protein>
<evidence type="ECO:0000313" key="1">
    <source>
        <dbReference type="EMBL" id="KAK1868279.1"/>
    </source>
</evidence>
<name>A0ACC3CDC6_PYRYE</name>
<gene>
    <name evidence="1" type="ORF">I4F81_010772</name>
</gene>
<organism evidence="1 2">
    <name type="scientific">Pyropia yezoensis</name>
    <name type="common">Susabi-nori</name>
    <name type="synonym">Porphyra yezoensis</name>
    <dbReference type="NCBI Taxonomy" id="2788"/>
    <lineage>
        <taxon>Eukaryota</taxon>
        <taxon>Rhodophyta</taxon>
        <taxon>Bangiophyceae</taxon>
        <taxon>Bangiales</taxon>
        <taxon>Bangiaceae</taxon>
        <taxon>Pyropia</taxon>
    </lineage>
</organism>
<dbReference type="EMBL" id="CM020620">
    <property type="protein sequence ID" value="KAK1868279.1"/>
    <property type="molecule type" value="Genomic_DNA"/>
</dbReference>
<sequence length="658" mass="68042">MAAGDGALAATAPLPLAGGDDGGGDGGSAWMQAARVRRRRRGRVGVRGGGRRVEAVPVQAALLVLAVAALGVYRYVVPSTSASSGAVAVPVAGDGGVAAAVTARLTTAGRQEAAPASAETDSYGGLCTPADSFLKRPASLGLYIPGVLFLFLGLAIVTDDYFVSSLDRICEQLRLSDDVAGATFLAAGSSAPELFTSLISVFVTKDEVGVGTIVGSAVFNVLVIVGSAAALAGSVLQLDWRPLMRDSFFYFIFIALLFFSLMGTSRSEATWYEGLVLVISYTGYIAFMKWGNKPYMRAAKEWSDKRRARARATANARDVEAANANGDWAAGSTVAGEAAGPVGGVAAADGAAGRASLADDVDAWRKRLTEMDLLDASGVPTFPPGGAQTARTYLRKAGMVAIAMKRLEAASSLSSGDGAASLTGRMPSVSFSNPMGASDGGSAASDGEDDDEDGPTLLGVARPSSALGWVLFPGVWLWSTAFRLTILNCARDKWAKWWPVTFLVSVAWIGGISYAMVEAARHAGCIVNIPASVLGLTVLAAGTSVPDALASITVARQGRGDMAVSNALGSNVFDIGLGLGIPWFLGHLILGEPQVIPTQPVSSIVVPVVILCVVLFALLALLAVNRWRMGKLVGFLLIGGYGLFVAYALIAALVLKWV</sequence>
<proteinExistence type="predicted"/>
<reference evidence="1" key="1">
    <citation type="submission" date="2019-11" db="EMBL/GenBank/DDBJ databases">
        <title>Nori genome reveals adaptations in red seaweeds to the harsh intertidal environment.</title>
        <authorList>
            <person name="Wang D."/>
            <person name="Mao Y."/>
        </authorList>
    </citation>
    <scope>NUCLEOTIDE SEQUENCE</scope>
    <source>
        <tissue evidence="1">Gametophyte</tissue>
    </source>
</reference>
<accession>A0ACC3CDC6</accession>
<keyword evidence="2" id="KW-1185">Reference proteome</keyword>